<protein>
    <recommendedName>
        <fullName evidence="1">FAD-binding domain-containing protein</fullName>
    </recommendedName>
</protein>
<feature type="domain" description="FAD-binding" evidence="1">
    <location>
        <begin position="8"/>
        <end position="324"/>
    </location>
</feature>
<evidence type="ECO:0000313" key="2">
    <source>
        <dbReference type="EMBL" id="SVA39276.1"/>
    </source>
</evidence>
<dbReference type="PRINTS" id="PR00420">
    <property type="entry name" value="RNGMNOXGNASE"/>
</dbReference>
<dbReference type="GO" id="GO:0071949">
    <property type="term" value="F:FAD binding"/>
    <property type="evidence" value="ECO:0007669"/>
    <property type="project" value="InterPro"/>
</dbReference>
<evidence type="ECO:0000259" key="1">
    <source>
        <dbReference type="Pfam" id="PF01494"/>
    </source>
</evidence>
<reference evidence="2" key="1">
    <citation type="submission" date="2018-05" db="EMBL/GenBank/DDBJ databases">
        <authorList>
            <person name="Lanie J.A."/>
            <person name="Ng W.-L."/>
            <person name="Kazmierczak K.M."/>
            <person name="Andrzejewski T.M."/>
            <person name="Davidsen T.M."/>
            <person name="Wayne K.J."/>
            <person name="Tettelin H."/>
            <person name="Glass J.I."/>
            <person name="Rusch D."/>
            <person name="Podicherti R."/>
            <person name="Tsui H.-C.T."/>
            <person name="Winkler M.E."/>
        </authorList>
    </citation>
    <scope>NUCLEOTIDE SEQUENCE</scope>
</reference>
<dbReference type="AlphaFoldDB" id="A0A381VFY7"/>
<dbReference type="Gene3D" id="3.50.50.60">
    <property type="entry name" value="FAD/NAD(P)-binding domain"/>
    <property type="match status" value="1"/>
</dbReference>
<dbReference type="Pfam" id="PF01494">
    <property type="entry name" value="FAD_binding_3"/>
    <property type="match status" value="1"/>
</dbReference>
<dbReference type="InterPro" id="IPR050816">
    <property type="entry name" value="Flavin-dep_Halogenase_NPB"/>
</dbReference>
<feature type="non-terminal residue" evidence="2">
    <location>
        <position position="1"/>
    </location>
</feature>
<name>A0A381VFY7_9ZZZZ</name>
<dbReference type="EMBL" id="UINC01008734">
    <property type="protein sequence ID" value="SVA39276.1"/>
    <property type="molecule type" value="Genomic_DNA"/>
</dbReference>
<dbReference type="PANTHER" id="PTHR43747:SF1">
    <property type="entry name" value="SLR1998 PROTEIN"/>
    <property type="match status" value="1"/>
</dbReference>
<accession>A0A381VFY7</accession>
<sequence>VREQMDQCDVLVIGGGPAGSTVSSLLSGKGWKVVLLEKDNHPRFHIGESLLPMSLPILDRLGVRDKVEKIGMIKRGAEFVSQYHNGSSATYYFKGARDKNHPHAFQVRRAEFDHILLNNSKDKGTKVFEGVRVTSVDLDSNGMCLIAAEYGDGKPIEWEARYVVDATGRDSFLAKKLGTRRSNRSHNTSAIYSHFKDVERRQGDDEGNISIYWFDEGWLWMIPLSDGTMSVGAVCLPEYLQNCKKDLDQFLWDAISRSPDVSRRMQNAQMTIATKATGNYSYYSDLLVGKNHILIGDAFAFIDPIFSSGVHLALTSATHAIDVIEATLNEIPKLPSIQREY</sequence>
<dbReference type="SUPFAM" id="SSF51905">
    <property type="entry name" value="FAD/NAD(P)-binding domain"/>
    <property type="match status" value="1"/>
</dbReference>
<feature type="non-terminal residue" evidence="2">
    <location>
        <position position="341"/>
    </location>
</feature>
<dbReference type="InterPro" id="IPR036188">
    <property type="entry name" value="FAD/NAD-bd_sf"/>
</dbReference>
<dbReference type="PANTHER" id="PTHR43747">
    <property type="entry name" value="FAD-BINDING PROTEIN"/>
    <property type="match status" value="1"/>
</dbReference>
<organism evidence="2">
    <name type="scientific">marine metagenome</name>
    <dbReference type="NCBI Taxonomy" id="408172"/>
    <lineage>
        <taxon>unclassified sequences</taxon>
        <taxon>metagenomes</taxon>
        <taxon>ecological metagenomes</taxon>
    </lineage>
</organism>
<dbReference type="InterPro" id="IPR002938">
    <property type="entry name" value="FAD-bd"/>
</dbReference>
<gene>
    <name evidence="2" type="ORF">METZ01_LOCUS92130</name>
</gene>
<proteinExistence type="predicted"/>